<proteinExistence type="inferred from homology"/>
<name>A0A2S6NEU0_9HYPH</name>
<dbReference type="EMBL" id="NHSJ01000027">
    <property type="protein sequence ID" value="PPQ33162.1"/>
    <property type="molecule type" value="Genomic_DNA"/>
</dbReference>
<reference evidence="5 6" key="1">
    <citation type="journal article" date="2018" name="Arch. Microbiol.">
        <title>New insights into the metabolic potential of the phototrophic purple bacterium Rhodopila globiformis DSM 161(T) from its draft genome sequence and evidence for a vanadium-dependent nitrogenase.</title>
        <authorList>
            <person name="Imhoff J.F."/>
            <person name="Rahn T."/>
            <person name="Kunzel S."/>
            <person name="Neulinger S.C."/>
        </authorList>
    </citation>
    <scope>NUCLEOTIDE SEQUENCE [LARGE SCALE GENOMIC DNA]</scope>
    <source>
        <strain evidence="5 6">DSM 16996</strain>
    </source>
</reference>
<dbReference type="InterPro" id="IPR045247">
    <property type="entry name" value="Oye-like"/>
</dbReference>
<dbReference type="FunFam" id="3.20.20.70:FF:000059">
    <property type="entry name" value="N-ethylmaleimide reductase, FMN-linked"/>
    <property type="match status" value="1"/>
</dbReference>
<dbReference type="InterPro" id="IPR013785">
    <property type="entry name" value="Aldolase_TIM"/>
</dbReference>
<dbReference type="Gene3D" id="3.20.20.70">
    <property type="entry name" value="Aldolase class I"/>
    <property type="match status" value="1"/>
</dbReference>
<dbReference type="GO" id="GO:0005829">
    <property type="term" value="C:cytosol"/>
    <property type="evidence" value="ECO:0007669"/>
    <property type="project" value="TreeGrafter"/>
</dbReference>
<comment type="caution">
    <text evidence="5">The sequence shown here is derived from an EMBL/GenBank/DDBJ whole genome shotgun (WGS) entry which is preliminary data.</text>
</comment>
<accession>A0A2S6NEU0</accession>
<dbReference type="Pfam" id="PF00724">
    <property type="entry name" value="Oxidored_FMN"/>
    <property type="match status" value="1"/>
</dbReference>
<evidence type="ECO:0000259" key="4">
    <source>
        <dbReference type="Pfam" id="PF00724"/>
    </source>
</evidence>
<sequence>MSILQTRSARALFEPAQAGALKLGNRIVMAPLTRNRAGPGLVPGPFAAEYYAQRASAGLIVAEATQVSAQAQGYAGTPGCYTDDQVRGWKQVTDAVHAKGGTIVVQLWHTGRISHTSFQKDGQAPVGPSAIRANAKTFVAGQGFVDVSTPRALELDEIPGVIEDFRTAGARAIEAGFDGVEVHGAHGYLLDAFLRDGANHRTDAYGGSIENRARLLLEVAKACATEIGADRLGVRISPVSAANDSRDSAPQPLFNHVVEGLNPLGLAYVHVVEGDTGGARDNIAFDYAALRARFDGVWMVNNGYDRHMAVDAVASGRADLVSFGRPFIANPDLVERLSKDAPLNKLMGQETFYGGGAHGYTDYPTLEQSLAAKRVEQHAPA</sequence>
<keyword evidence="6" id="KW-1185">Reference proteome</keyword>
<evidence type="ECO:0000256" key="1">
    <source>
        <dbReference type="ARBA" id="ARBA00001917"/>
    </source>
</evidence>
<evidence type="ECO:0000313" key="5">
    <source>
        <dbReference type="EMBL" id="PPQ33162.1"/>
    </source>
</evidence>
<gene>
    <name evidence="5" type="ORF">CCR94_02705</name>
</gene>
<dbReference type="PANTHER" id="PTHR22893">
    <property type="entry name" value="NADH OXIDOREDUCTASE-RELATED"/>
    <property type="match status" value="1"/>
</dbReference>
<dbReference type="SUPFAM" id="SSF51395">
    <property type="entry name" value="FMN-linked oxidoreductases"/>
    <property type="match status" value="1"/>
</dbReference>
<evidence type="ECO:0000313" key="6">
    <source>
        <dbReference type="Proteomes" id="UP000239089"/>
    </source>
</evidence>
<dbReference type="RefSeq" id="WP_104506345.1">
    <property type="nucleotide sequence ID" value="NZ_JACIGC010000029.1"/>
</dbReference>
<dbReference type="GO" id="GO:0010181">
    <property type="term" value="F:FMN binding"/>
    <property type="evidence" value="ECO:0007669"/>
    <property type="project" value="InterPro"/>
</dbReference>
<dbReference type="CDD" id="cd02933">
    <property type="entry name" value="OYE_like_FMN"/>
    <property type="match status" value="1"/>
</dbReference>
<feature type="domain" description="NADH:flavin oxidoreductase/NADH oxidase N-terminal" evidence="4">
    <location>
        <begin position="12"/>
        <end position="344"/>
    </location>
</feature>
<keyword evidence="3" id="KW-0560">Oxidoreductase</keyword>
<organism evidence="5 6">
    <name type="scientific">Rhodoblastus sphagnicola</name>
    <dbReference type="NCBI Taxonomy" id="333368"/>
    <lineage>
        <taxon>Bacteria</taxon>
        <taxon>Pseudomonadati</taxon>
        <taxon>Pseudomonadota</taxon>
        <taxon>Alphaproteobacteria</taxon>
        <taxon>Hyphomicrobiales</taxon>
        <taxon>Rhodoblastaceae</taxon>
        <taxon>Rhodoblastus</taxon>
    </lineage>
</organism>
<dbReference type="Proteomes" id="UP000239089">
    <property type="component" value="Unassembled WGS sequence"/>
</dbReference>
<dbReference type="PANTHER" id="PTHR22893:SF91">
    <property type="entry name" value="NADPH DEHYDROGENASE 2-RELATED"/>
    <property type="match status" value="1"/>
</dbReference>
<comment type="similarity">
    <text evidence="2">Belongs to the NADH:flavin oxidoreductase/NADH oxidase family.</text>
</comment>
<dbReference type="InterPro" id="IPR001155">
    <property type="entry name" value="OxRdtase_FMN_N"/>
</dbReference>
<dbReference type="OrthoDB" id="9804454at2"/>
<dbReference type="GO" id="GO:0016628">
    <property type="term" value="F:oxidoreductase activity, acting on the CH-CH group of donors, NAD or NADP as acceptor"/>
    <property type="evidence" value="ECO:0007669"/>
    <property type="project" value="UniProtKB-ARBA"/>
</dbReference>
<dbReference type="NCBIfam" id="NF007899">
    <property type="entry name" value="PRK10605.1"/>
    <property type="match status" value="1"/>
</dbReference>
<evidence type="ECO:0000256" key="2">
    <source>
        <dbReference type="ARBA" id="ARBA00005979"/>
    </source>
</evidence>
<evidence type="ECO:0000256" key="3">
    <source>
        <dbReference type="ARBA" id="ARBA00023002"/>
    </source>
</evidence>
<dbReference type="AlphaFoldDB" id="A0A2S6NEU0"/>
<comment type="cofactor">
    <cofactor evidence="1">
        <name>FMN</name>
        <dbReference type="ChEBI" id="CHEBI:58210"/>
    </cofactor>
</comment>
<protein>
    <submittedName>
        <fullName evidence="5">Alkene reductase</fullName>
    </submittedName>
</protein>